<gene>
    <name evidence="2" type="ORF">EPH_0057900</name>
</gene>
<evidence type="ECO:0000256" key="1">
    <source>
        <dbReference type="SAM" id="MobiDB-lite"/>
    </source>
</evidence>
<dbReference type="EMBL" id="HG692829">
    <property type="protein sequence ID" value="CDI84597.1"/>
    <property type="molecule type" value="Genomic_DNA"/>
</dbReference>
<proteinExistence type="predicted"/>
<name>U6GYC8_9EIME</name>
<accession>U6GYC8</accession>
<organism evidence="2 3">
    <name type="scientific">Eimeria praecox</name>
    <dbReference type="NCBI Taxonomy" id="51316"/>
    <lineage>
        <taxon>Eukaryota</taxon>
        <taxon>Sar</taxon>
        <taxon>Alveolata</taxon>
        <taxon>Apicomplexa</taxon>
        <taxon>Conoidasida</taxon>
        <taxon>Coccidia</taxon>
        <taxon>Eucoccidiorida</taxon>
        <taxon>Eimeriorina</taxon>
        <taxon>Eimeriidae</taxon>
        <taxon>Eimeria</taxon>
    </lineage>
</organism>
<keyword evidence="3" id="KW-1185">Reference proteome</keyword>
<reference evidence="2" key="2">
    <citation type="submission" date="2013-10" db="EMBL/GenBank/DDBJ databases">
        <authorList>
            <person name="Aslett M."/>
        </authorList>
    </citation>
    <scope>NUCLEOTIDE SEQUENCE [LARGE SCALE GENOMIC DNA]</scope>
    <source>
        <strain evidence="2">Houghton</strain>
    </source>
</reference>
<protein>
    <submittedName>
        <fullName evidence="2">Uncharacterized protein</fullName>
    </submittedName>
</protein>
<feature type="region of interest" description="Disordered" evidence="1">
    <location>
        <begin position="222"/>
        <end position="268"/>
    </location>
</feature>
<sequence length="411" mass="44799">MLYGAVDTTDVPTSEASRIAQRYVIKLEPMLSIKNTLPFPITVSVHLRNAVDRRPLHESQQTQGISANAATTPGGMQAAAAAAAAAAADGYAADTGRRLRYAFGNPQAELLAELENRKRQKEEELQQRYRGTAAKLVEDNFVEATIPSHQSWGLPVGEQRLWLVLRVHGAPLEQFNTELEAFNPTDGRPLGPLELQLLASAASRGAPRLGGTAWLLQQDNLEGATDPTNSNGIAGGGLGGSRGEKMKRSKKQQRQQQQQQQQQPPATVYESQGFAVLLPSQDTLTVSKVLQLKNGRGESLLPPAALKLLKAEGLNMRKGKRAPPLFSEMQLAADVSRRQITVFAPYFFENLTDATLSVNGVLVPSRCRLYTTEEDMRSASIRAYKLDALSDRVLQSPLSRKHDLSGISTAR</sequence>
<dbReference type="AlphaFoldDB" id="U6GYC8"/>
<feature type="compositionally biased region" description="Polar residues" evidence="1">
    <location>
        <begin position="222"/>
        <end position="231"/>
    </location>
</feature>
<dbReference type="VEuPathDB" id="ToxoDB:EPH_0057900"/>
<reference evidence="2" key="1">
    <citation type="submission" date="2013-10" db="EMBL/GenBank/DDBJ databases">
        <title>Genomic analysis of the causative agents of coccidiosis in chickens.</title>
        <authorList>
            <person name="Reid A.J."/>
            <person name="Blake D."/>
            <person name="Billington K."/>
            <person name="Browne H."/>
            <person name="Dunn M."/>
            <person name="Hung S."/>
            <person name="Kawahara F."/>
            <person name="Miranda-Saavedra D."/>
            <person name="Mourier T."/>
            <person name="Nagra H."/>
            <person name="Otto T.D."/>
            <person name="Rawlings N."/>
            <person name="Sanchez A."/>
            <person name="Sanders M."/>
            <person name="Subramaniam C."/>
            <person name="Tay Y."/>
            <person name="Dear P."/>
            <person name="Doerig C."/>
            <person name="Gruber A."/>
            <person name="Parkinson J."/>
            <person name="Shirley M."/>
            <person name="Wan K.L."/>
            <person name="Berriman M."/>
            <person name="Tomley F."/>
            <person name="Pain A."/>
        </authorList>
    </citation>
    <scope>NUCLEOTIDE SEQUENCE [LARGE SCALE GENOMIC DNA]</scope>
    <source>
        <strain evidence="2">Houghton</strain>
    </source>
</reference>
<feature type="compositionally biased region" description="Low complexity" evidence="1">
    <location>
        <begin position="254"/>
        <end position="263"/>
    </location>
</feature>
<evidence type="ECO:0000313" key="2">
    <source>
        <dbReference type="EMBL" id="CDI84597.1"/>
    </source>
</evidence>
<dbReference type="Proteomes" id="UP000018201">
    <property type="component" value="Unassembled WGS sequence"/>
</dbReference>
<evidence type="ECO:0000313" key="3">
    <source>
        <dbReference type="Proteomes" id="UP000018201"/>
    </source>
</evidence>
<dbReference type="OrthoDB" id="383349at2759"/>